<comment type="caution">
    <text evidence="3">The sequence shown here is derived from an EMBL/GenBank/DDBJ whole genome shotgun (WGS) entry which is preliminary data.</text>
</comment>
<dbReference type="InterPro" id="IPR026889">
    <property type="entry name" value="Zn_Tnp"/>
</dbReference>
<dbReference type="PANTHER" id="PTHR37023">
    <property type="entry name" value="TRANSPOSASE"/>
    <property type="match status" value="1"/>
</dbReference>
<gene>
    <name evidence="3" type="ORF">SCARUB_02610</name>
</gene>
<dbReference type="Pfam" id="PF14319">
    <property type="entry name" value="Zn_Tnp_IS91"/>
    <property type="match status" value="1"/>
</dbReference>
<feature type="domain" description="Transposase zinc-binding" evidence="2">
    <location>
        <begin position="41"/>
        <end position="127"/>
    </location>
</feature>
<evidence type="ECO:0000313" key="3">
    <source>
        <dbReference type="EMBL" id="ODS32261.1"/>
    </source>
</evidence>
<organism evidence="3 4">
    <name type="scientific">Candidatus Scalindua rubra</name>
    <dbReference type="NCBI Taxonomy" id="1872076"/>
    <lineage>
        <taxon>Bacteria</taxon>
        <taxon>Pseudomonadati</taxon>
        <taxon>Planctomycetota</taxon>
        <taxon>Candidatus Brocadiia</taxon>
        <taxon>Candidatus Brocadiales</taxon>
        <taxon>Candidatus Scalinduaceae</taxon>
        <taxon>Candidatus Scalindua</taxon>
    </lineage>
</organism>
<dbReference type="InterPro" id="IPR007069">
    <property type="entry name" value="Transposase_32"/>
</dbReference>
<dbReference type="PANTHER" id="PTHR37023:SF1">
    <property type="entry name" value="ISSOD25 TRANSPOSASE TNPA_ISSOD25"/>
    <property type="match status" value="1"/>
</dbReference>
<dbReference type="AlphaFoldDB" id="A0A1E3X9G4"/>
<evidence type="ECO:0000313" key="4">
    <source>
        <dbReference type="Proteomes" id="UP000094056"/>
    </source>
</evidence>
<dbReference type="EMBL" id="MAYW01000070">
    <property type="protein sequence ID" value="ODS32261.1"/>
    <property type="molecule type" value="Genomic_DNA"/>
</dbReference>
<sequence length="466" mass="54702">MSIMEDKSNKNKIYHPRKPQESPLWKLLNDHYDSFEQGYDERFEKQHGFFRSIISEVVHEYLSCGDLRNGFARVRCKDCSNEYLLAFSCKSRWFCPSCHAKKVIQFGEALRDNILYPIPHRQYVFTIPIMLRLFFKYDRKLLTKLCRCAYESLLLFFQNAVGLEDDGPGAVMTIHTFGNYAEKFHPHIHAIVSDGLFRETGTFYVMPEVDLEPLEDIFRASVFKMLKDEGKIDDDVINKLMNWRHSGFSVHNGIRVARDNEKGKEGLSQYIIRNTFSLEKLIYNDETNTVIYQSKMTCGKNKRNFQIYKPEEFIAAITQHIPEKSFQMVRYYGWYSNKSRGIRKKQGIVKPGDQPVEEAENIEIIDVADYNPKPIPSKKWRECIKKIYKVDPLCCPKCGGEMKIISFITERQIIKKIIEHLSLCEQKASRDPPNRNSSPENNELIYEPFYEDWPGYEESPIMLNLY</sequence>
<feature type="domain" description="Transposase IS801/IS1294" evidence="1">
    <location>
        <begin position="169"/>
        <end position="338"/>
    </location>
</feature>
<evidence type="ECO:0000259" key="2">
    <source>
        <dbReference type="Pfam" id="PF14319"/>
    </source>
</evidence>
<dbReference type="Proteomes" id="UP000094056">
    <property type="component" value="Unassembled WGS sequence"/>
</dbReference>
<evidence type="ECO:0000259" key="1">
    <source>
        <dbReference type="Pfam" id="PF04986"/>
    </source>
</evidence>
<protein>
    <submittedName>
        <fullName evidence="3">Putative transposase</fullName>
    </submittedName>
</protein>
<dbReference type="Pfam" id="PF04986">
    <property type="entry name" value="Y2_Tnp"/>
    <property type="match status" value="1"/>
</dbReference>
<name>A0A1E3X9G4_9BACT</name>
<proteinExistence type="predicted"/>
<dbReference type="GO" id="GO:0006313">
    <property type="term" value="P:DNA transposition"/>
    <property type="evidence" value="ECO:0007669"/>
    <property type="project" value="InterPro"/>
</dbReference>
<dbReference type="GO" id="GO:0004803">
    <property type="term" value="F:transposase activity"/>
    <property type="evidence" value="ECO:0007669"/>
    <property type="project" value="InterPro"/>
</dbReference>
<reference evidence="3 4" key="1">
    <citation type="submission" date="2016-07" db="EMBL/GenBank/DDBJ databases">
        <title>Draft genome of Scalindua rubra, obtained from a brine-seawater interface in the Red Sea, sheds light on salt adaptation in anammox bacteria.</title>
        <authorList>
            <person name="Speth D.R."/>
            <person name="Lagkouvardos I."/>
            <person name="Wang Y."/>
            <person name="Qian P.-Y."/>
            <person name="Dutilh B.E."/>
            <person name="Jetten M.S."/>
        </authorList>
    </citation>
    <scope>NUCLEOTIDE SEQUENCE [LARGE SCALE GENOMIC DNA]</scope>
    <source>
        <strain evidence="3">BSI-1</strain>
    </source>
</reference>
<dbReference type="GO" id="GO:0003677">
    <property type="term" value="F:DNA binding"/>
    <property type="evidence" value="ECO:0007669"/>
    <property type="project" value="InterPro"/>
</dbReference>
<accession>A0A1E3X9G4</accession>